<dbReference type="Pfam" id="PF25109">
    <property type="entry name" value="HAD_PNKP"/>
    <property type="match status" value="1"/>
</dbReference>
<dbReference type="Proteomes" id="UP000515626">
    <property type="component" value="Segment"/>
</dbReference>
<gene>
    <name evidence="2" type="ORF">FP_0057</name>
</gene>
<keyword evidence="3" id="KW-1185">Reference proteome</keyword>
<protein>
    <recommendedName>
        <fullName evidence="1">Polynucleotide kinase PNKP phosphatase domain-containing protein</fullName>
    </recommendedName>
</protein>
<evidence type="ECO:0000313" key="3">
    <source>
        <dbReference type="Proteomes" id="UP000515626"/>
    </source>
</evidence>
<evidence type="ECO:0000259" key="1">
    <source>
        <dbReference type="Pfam" id="PF25109"/>
    </source>
</evidence>
<proteinExistence type="predicted"/>
<dbReference type="InterPro" id="IPR056782">
    <property type="entry name" value="HAD_PNKP"/>
</dbReference>
<dbReference type="InterPro" id="IPR023214">
    <property type="entry name" value="HAD_sf"/>
</dbReference>
<evidence type="ECO:0000313" key="2">
    <source>
        <dbReference type="EMBL" id="QLF80572.1"/>
    </source>
</evidence>
<name>A0A7D5FWJ9_9CAUD</name>
<accession>A0A7D5FWJ9</accession>
<dbReference type="Gene3D" id="3.40.50.1000">
    <property type="entry name" value="HAD superfamily/HAD-like"/>
    <property type="match status" value="1"/>
</dbReference>
<organism evidence="2 3">
    <name type="scientific">Escherichia phage vB_EcoS_FP</name>
    <dbReference type="NCBI Taxonomy" id="2750857"/>
    <lineage>
        <taxon>Viruses</taxon>
        <taxon>Duplodnaviria</taxon>
        <taxon>Heunggongvirae</taxon>
        <taxon>Uroviricota</taxon>
        <taxon>Caudoviricetes</taxon>
        <taxon>Drexlerviridae</taxon>
        <taxon>Braunvirinae</taxon>
        <taxon>Veterinaerplatzvirus</taxon>
        <taxon>Veterinaerplatzvirus FP</taxon>
    </lineage>
</organism>
<dbReference type="SUPFAM" id="SSF56784">
    <property type="entry name" value="HAD-like"/>
    <property type="match status" value="1"/>
</dbReference>
<dbReference type="InterPro" id="IPR036412">
    <property type="entry name" value="HAD-like_sf"/>
</dbReference>
<sequence>MIYVFDIDGTIANNEHRSHLLPSSDLHLTSSWKDYNKACSGDSPIIPMIKMMNALAESSQVYIMTSRSDEVEWRTLEWLQDNDVEYDSIYMRSRHDNRKDYKIKEEWLNEISGGYKGNVVIFEDNPKVIKHLRSRGYTVMAVCEYEELPKDCESHGE</sequence>
<dbReference type="EMBL" id="MT682706">
    <property type="protein sequence ID" value="QLF80572.1"/>
    <property type="molecule type" value="Genomic_DNA"/>
</dbReference>
<feature type="domain" description="Polynucleotide kinase PNKP phosphatase" evidence="1">
    <location>
        <begin position="3"/>
        <end position="142"/>
    </location>
</feature>
<reference evidence="2 3" key="1">
    <citation type="submission" date="2020-06" db="EMBL/GenBank/DDBJ databases">
        <title>Complete genome sequences of eight phages infecting swine Enterotoxigenic Escherichia coli.</title>
        <authorList>
            <person name="Ferreira A."/>
            <person name="Oliveira H."/>
            <person name="Silva D."/>
            <person name="Almeida C."/>
            <person name="Burgan J."/>
            <person name="Azered J."/>
            <person name="Oliveira A."/>
        </authorList>
    </citation>
    <scope>NUCLEOTIDE SEQUENCE [LARGE SCALE GENOMIC DNA]</scope>
</reference>